<reference evidence="4 5" key="1">
    <citation type="submission" date="2020-10" db="EMBL/GenBank/DDBJ databases">
        <title>Phylogeny of dyella-like bacteria.</title>
        <authorList>
            <person name="Fu J."/>
        </authorList>
    </citation>
    <scope>NUCLEOTIDE SEQUENCE [LARGE SCALE GENOMIC DNA]</scope>
    <source>
        <strain evidence="4 5">DHG40</strain>
    </source>
</reference>
<keyword evidence="2" id="KW-0472">Membrane</keyword>
<dbReference type="Gene3D" id="3.40.50.2300">
    <property type="match status" value="1"/>
</dbReference>
<dbReference type="PROSITE" id="PS50110">
    <property type="entry name" value="RESPONSE_REGULATORY"/>
    <property type="match status" value="1"/>
</dbReference>
<evidence type="ECO:0000256" key="1">
    <source>
        <dbReference type="PROSITE-ProRule" id="PRU00169"/>
    </source>
</evidence>
<keyword evidence="1" id="KW-0597">Phosphoprotein</keyword>
<dbReference type="Pfam" id="PF00072">
    <property type="entry name" value="Response_reg"/>
    <property type="match status" value="1"/>
</dbReference>
<sequence length="214" mass="23508">MDEIIVRSAACPENPWSPWIALIPPLIWAGLLIGFAGWIGRDTIRSLLKRVDKVNIGGVELQLRDDLEAAAVSRNLDIAAYVLGRAARRLACSSKLTEGAKLLWVDDVPDSIVKESRLLEQAGALITRALSTTDALDKINKENFDLILSDIKRDGDDQAGIKFANKLAERKNPPPIVFYVGTVKSPPPQHAFGITNRPDELLHLVLDSLARSRS</sequence>
<evidence type="ECO:0000256" key="2">
    <source>
        <dbReference type="SAM" id="Phobius"/>
    </source>
</evidence>
<dbReference type="InterPro" id="IPR011006">
    <property type="entry name" value="CheY-like_superfamily"/>
</dbReference>
<dbReference type="EMBL" id="JADIKI010000022">
    <property type="protein sequence ID" value="MFK2854384.1"/>
    <property type="molecule type" value="Genomic_DNA"/>
</dbReference>
<gene>
    <name evidence="4" type="ORF">ISP18_07260</name>
</gene>
<dbReference type="RefSeq" id="WP_380008774.1">
    <property type="nucleotide sequence ID" value="NZ_JADIKI010000022.1"/>
</dbReference>
<protein>
    <submittedName>
        <fullName evidence="4">Response regulator</fullName>
    </submittedName>
</protein>
<proteinExistence type="predicted"/>
<keyword evidence="2" id="KW-1133">Transmembrane helix</keyword>
<organism evidence="4 5">
    <name type="scientific">Dyella humi</name>
    <dbReference type="NCBI Taxonomy" id="1770547"/>
    <lineage>
        <taxon>Bacteria</taxon>
        <taxon>Pseudomonadati</taxon>
        <taxon>Pseudomonadota</taxon>
        <taxon>Gammaproteobacteria</taxon>
        <taxon>Lysobacterales</taxon>
        <taxon>Rhodanobacteraceae</taxon>
        <taxon>Dyella</taxon>
    </lineage>
</organism>
<keyword evidence="2" id="KW-0812">Transmembrane</keyword>
<evidence type="ECO:0000313" key="4">
    <source>
        <dbReference type="EMBL" id="MFK2854384.1"/>
    </source>
</evidence>
<dbReference type="InterPro" id="IPR001789">
    <property type="entry name" value="Sig_transdc_resp-reg_receiver"/>
</dbReference>
<dbReference type="CDD" id="cd00156">
    <property type="entry name" value="REC"/>
    <property type="match status" value="1"/>
</dbReference>
<keyword evidence="5" id="KW-1185">Reference proteome</keyword>
<dbReference type="SUPFAM" id="SSF52172">
    <property type="entry name" value="CheY-like"/>
    <property type="match status" value="1"/>
</dbReference>
<evidence type="ECO:0000313" key="5">
    <source>
        <dbReference type="Proteomes" id="UP001620409"/>
    </source>
</evidence>
<feature type="transmembrane region" description="Helical" evidence="2">
    <location>
        <begin position="20"/>
        <end position="40"/>
    </location>
</feature>
<dbReference type="Proteomes" id="UP001620409">
    <property type="component" value="Unassembled WGS sequence"/>
</dbReference>
<accession>A0ABW8IHV6</accession>
<feature type="modified residue" description="4-aspartylphosphate" evidence="1">
    <location>
        <position position="150"/>
    </location>
</feature>
<feature type="domain" description="Response regulatory" evidence="3">
    <location>
        <begin position="101"/>
        <end position="214"/>
    </location>
</feature>
<evidence type="ECO:0000259" key="3">
    <source>
        <dbReference type="PROSITE" id="PS50110"/>
    </source>
</evidence>
<name>A0ABW8IHV6_9GAMM</name>
<comment type="caution">
    <text evidence="4">The sequence shown here is derived from an EMBL/GenBank/DDBJ whole genome shotgun (WGS) entry which is preliminary data.</text>
</comment>